<dbReference type="AlphaFoldDB" id="A0AAU6Q8N3"/>
<dbReference type="RefSeq" id="WP_339098311.1">
    <property type="nucleotide sequence ID" value="NZ_CP149785.1"/>
</dbReference>
<proteinExistence type="predicted"/>
<name>A0AAU6Q8N3_9DEIO</name>
<organism evidence="1">
    <name type="scientific">Deinococcus sp. VB142</name>
    <dbReference type="NCBI Taxonomy" id="3112952"/>
    <lineage>
        <taxon>Bacteria</taxon>
        <taxon>Thermotogati</taxon>
        <taxon>Deinococcota</taxon>
        <taxon>Deinococci</taxon>
        <taxon>Deinococcales</taxon>
        <taxon>Deinococcaceae</taxon>
        <taxon>Deinococcus</taxon>
    </lineage>
</organism>
<reference evidence="1" key="1">
    <citation type="submission" date="2024-03" db="EMBL/GenBank/DDBJ databases">
        <title>Deinococcus weizhi sp. nov., isolated from human skin.</title>
        <authorList>
            <person name="Wei Z."/>
            <person name="Tian F."/>
            <person name="Yang C."/>
            <person name="Xin L.T."/>
            <person name="Wen Z.J."/>
            <person name="Lan K.C."/>
            <person name="Yu L."/>
            <person name="Zhe W."/>
            <person name="Dan F.D."/>
            <person name="Jun W."/>
            <person name="Rui Z."/>
            <person name="Yong X.J."/>
            <person name="Ting Y."/>
            <person name="Wei X."/>
            <person name="Xu Z.G."/>
            <person name="Xin Z."/>
            <person name="Dong F.G."/>
            <person name="Ni X.M."/>
            <person name="Zheng M.G."/>
            <person name="Chun Y."/>
            <person name="Qian W.X."/>
        </authorList>
    </citation>
    <scope>NUCLEOTIDE SEQUENCE</scope>
    <source>
        <strain evidence="1">VB142</strain>
        <plasmid evidence="1">p2</plasmid>
    </source>
</reference>
<protein>
    <submittedName>
        <fullName evidence="1">Uncharacterized protein</fullName>
    </submittedName>
</protein>
<sequence length="207" mass="22591">MNNLAPLTGRGSFTFTLGGQRFRGVAVPLADYFAWTALQGNIGSPEHVAWYVPLLAERQMGGAKASPIDAEWVSQNVRLAHLNALDSALLEEVDPGEAFGDERRQFPLHGGKFAALSYSLGEAAAHNEFLTHHEGKPPMNERLERVALALRLRARGGIDPADIDLDWMVKHVKLPELLALEHLFQTGRLGSDPAPVPKAEGDGEKKE</sequence>
<accession>A0AAU6Q8N3</accession>
<gene>
    <name evidence="1" type="ORF">WDJ50_18690</name>
</gene>
<dbReference type="EMBL" id="CP149785">
    <property type="protein sequence ID" value="WYF46792.1"/>
    <property type="molecule type" value="Genomic_DNA"/>
</dbReference>
<geneLocation type="plasmid" evidence="1">
    <name>p2</name>
</geneLocation>
<evidence type="ECO:0000313" key="1">
    <source>
        <dbReference type="EMBL" id="WYF46792.1"/>
    </source>
</evidence>
<keyword evidence="1" id="KW-0614">Plasmid</keyword>